<dbReference type="InterPro" id="IPR003661">
    <property type="entry name" value="HisK_dim/P_dom"/>
</dbReference>
<dbReference type="PROSITE" id="PS50885">
    <property type="entry name" value="HAMP"/>
    <property type="match status" value="1"/>
</dbReference>
<dbReference type="Gene3D" id="3.30.450.20">
    <property type="entry name" value="PAS domain"/>
    <property type="match status" value="1"/>
</dbReference>
<dbReference type="PROSITE" id="PS50113">
    <property type="entry name" value="PAC"/>
    <property type="match status" value="1"/>
</dbReference>
<keyword evidence="10 14" id="KW-1133">Transmembrane helix</keyword>
<dbReference type="InterPro" id="IPR005467">
    <property type="entry name" value="His_kinase_dom"/>
</dbReference>
<reference evidence="19 20" key="1">
    <citation type="journal article" date="2016" name="Nat. Commun.">
        <title>Thousands of microbial genomes shed light on interconnected biogeochemical processes in an aquifer system.</title>
        <authorList>
            <person name="Anantharaman K."/>
            <person name="Brown C.T."/>
            <person name="Hug L.A."/>
            <person name="Sharon I."/>
            <person name="Castelle C.J."/>
            <person name="Probst A.J."/>
            <person name="Thomas B.C."/>
            <person name="Singh A."/>
            <person name="Wilkins M.J."/>
            <person name="Karaoz U."/>
            <person name="Brodie E.L."/>
            <person name="Williams K.H."/>
            <person name="Hubbard S.S."/>
            <person name="Banfield J.F."/>
        </authorList>
    </citation>
    <scope>NUCLEOTIDE SEQUENCE [LARGE SCALE GENOMIC DNA]</scope>
</reference>
<dbReference type="GO" id="GO:0000156">
    <property type="term" value="F:phosphorelay response regulator activity"/>
    <property type="evidence" value="ECO:0007669"/>
    <property type="project" value="TreeGrafter"/>
</dbReference>
<evidence type="ECO:0000256" key="6">
    <source>
        <dbReference type="ARBA" id="ARBA00022692"/>
    </source>
</evidence>
<keyword evidence="12 14" id="KW-0472">Membrane</keyword>
<evidence type="ECO:0000256" key="3">
    <source>
        <dbReference type="ARBA" id="ARBA00012438"/>
    </source>
</evidence>
<dbReference type="InterPro" id="IPR036890">
    <property type="entry name" value="HATPase_C_sf"/>
</dbReference>
<dbReference type="InterPro" id="IPR035965">
    <property type="entry name" value="PAS-like_dom_sf"/>
</dbReference>
<evidence type="ECO:0000313" key="20">
    <source>
        <dbReference type="Proteomes" id="UP000177900"/>
    </source>
</evidence>
<evidence type="ECO:0000259" key="18">
    <source>
        <dbReference type="PROSITE" id="PS50885"/>
    </source>
</evidence>
<dbReference type="PANTHER" id="PTHR42878:SF7">
    <property type="entry name" value="SENSOR HISTIDINE KINASE GLRK"/>
    <property type="match status" value="1"/>
</dbReference>
<dbReference type="PROSITE" id="PS50112">
    <property type="entry name" value="PAS"/>
    <property type="match status" value="1"/>
</dbReference>
<dbReference type="InterPro" id="IPR003594">
    <property type="entry name" value="HATPase_dom"/>
</dbReference>
<evidence type="ECO:0000259" key="17">
    <source>
        <dbReference type="PROSITE" id="PS50113"/>
    </source>
</evidence>
<keyword evidence="13" id="KW-0175">Coiled coil</keyword>
<keyword evidence="8" id="KW-0418">Kinase</keyword>
<dbReference type="Gene3D" id="6.10.340.10">
    <property type="match status" value="1"/>
</dbReference>
<keyword evidence="4" id="KW-0597">Phosphoprotein</keyword>
<keyword evidence="11" id="KW-0902">Two-component regulatory system</keyword>
<dbReference type="GO" id="GO:0005524">
    <property type="term" value="F:ATP binding"/>
    <property type="evidence" value="ECO:0007669"/>
    <property type="project" value="UniProtKB-KW"/>
</dbReference>
<feature type="coiled-coil region" evidence="13">
    <location>
        <begin position="103"/>
        <end position="130"/>
    </location>
</feature>
<dbReference type="AlphaFoldDB" id="A0A1G1WH65"/>
<keyword evidence="9" id="KW-0067">ATP-binding</keyword>
<dbReference type="InterPro" id="IPR003660">
    <property type="entry name" value="HAMP_dom"/>
</dbReference>
<dbReference type="CDD" id="cd00082">
    <property type="entry name" value="HisKA"/>
    <property type="match status" value="1"/>
</dbReference>
<evidence type="ECO:0000256" key="7">
    <source>
        <dbReference type="ARBA" id="ARBA00022741"/>
    </source>
</evidence>
<dbReference type="InterPro" id="IPR050351">
    <property type="entry name" value="BphY/WalK/GraS-like"/>
</dbReference>
<evidence type="ECO:0000256" key="10">
    <source>
        <dbReference type="ARBA" id="ARBA00022989"/>
    </source>
</evidence>
<dbReference type="FunFam" id="3.30.565.10:FF:000006">
    <property type="entry name" value="Sensor histidine kinase WalK"/>
    <property type="match status" value="1"/>
</dbReference>
<feature type="domain" description="PAC" evidence="17">
    <location>
        <begin position="200"/>
        <end position="252"/>
    </location>
</feature>
<dbReference type="InterPro" id="IPR004358">
    <property type="entry name" value="Sig_transdc_His_kin-like_C"/>
</dbReference>
<keyword evidence="6 14" id="KW-0812">Transmembrane</keyword>
<evidence type="ECO:0000256" key="2">
    <source>
        <dbReference type="ARBA" id="ARBA00004141"/>
    </source>
</evidence>
<name>A0A1G1WH65_9BACT</name>
<dbReference type="NCBIfam" id="TIGR00229">
    <property type="entry name" value="sensory_box"/>
    <property type="match status" value="1"/>
</dbReference>
<evidence type="ECO:0000256" key="1">
    <source>
        <dbReference type="ARBA" id="ARBA00000085"/>
    </source>
</evidence>
<accession>A0A1G1WH65</accession>
<dbReference type="SMART" id="SM00387">
    <property type="entry name" value="HATPase_c"/>
    <property type="match status" value="1"/>
</dbReference>
<dbReference type="InterPro" id="IPR000014">
    <property type="entry name" value="PAS"/>
</dbReference>
<dbReference type="GO" id="GO:0007234">
    <property type="term" value="P:osmosensory signaling via phosphorelay pathway"/>
    <property type="evidence" value="ECO:0007669"/>
    <property type="project" value="TreeGrafter"/>
</dbReference>
<dbReference type="InterPro" id="IPR000700">
    <property type="entry name" value="PAS-assoc_C"/>
</dbReference>
<feature type="domain" description="Histidine kinase" evidence="15">
    <location>
        <begin position="256"/>
        <end position="476"/>
    </location>
</feature>
<dbReference type="GO" id="GO:0030295">
    <property type="term" value="F:protein kinase activator activity"/>
    <property type="evidence" value="ECO:0007669"/>
    <property type="project" value="TreeGrafter"/>
</dbReference>
<feature type="domain" description="HAMP" evidence="18">
    <location>
        <begin position="66"/>
        <end position="118"/>
    </location>
</feature>
<evidence type="ECO:0000259" key="16">
    <source>
        <dbReference type="PROSITE" id="PS50112"/>
    </source>
</evidence>
<evidence type="ECO:0000256" key="4">
    <source>
        <dbReference type="ARBA" id="ARBA00022553"/>
    </source>
</evidence>
<dbReference type="GO" id="GO:0016020">
    <property type="term" value="C:membrane"/>
    <property type="evidence" value="ECO:0007669"/>
    <property type="project" value="UniProtKB-SubCell"/>
</dbReference>
<protein>
    <recommendedName>
        <fullName evidence="3">histidine kinase</fullName>
        <ecNumber evidence="3">2.7.13.3</ecNumber>
    </recommendedName>
</protein>
<evidence type="ECO:0000256" key="9">
    <source>
        <dbReference type="ARBA" id="ARBA00022840"/>
    </source>
</evidence>
<dbReference type="PRINTS" id="PR00344">
    <property type="entry name" value="BCTRLSENSOR"/>
</dbReference>
<evidence type="ECO:0000256" key="8">
    <source>
        <dbReference type="ARBA" id="ARBA00022777"/>
    </source>
</evidence>
<dbReference type="EC" id="2.7.13.3" evidence="3"/>
<evidence type="ECO:0000256" key="14">
    <source>
        <dbReference type="SAM" id="Phobius"/>
    </source>
</evidence>
<dbReference type="PANTHER" id="PTHR42878">
    <property type="entry name" value="TWO-COMPONENT HISTIDINE KINASE"/>
    <property type="match status" value="1"/>
</dbReference>
<dbReference type="Pfam" id="PF13426">
    <property type="entry name" value="PAS_9"/>
    <property type="match status" value="1"/>
</dbReference>
<dbReference type="SMART" id="SM00388">
    <property type="entry name" value="HisKA"/>
    <property type="match status" value="1"/>
</dbReference>
<comment type="caution">
    <text evidence="19">The sequence shown here is derived from an EMBL/GenBank/DDBJ whole genome shotgun (WGS) entry which is preliminary data.</text>
</comment>
<evidence type="ECO:0000313" key="19">
    <source>
        <dbReference type="EMBL" id="OGY26951.1"/>
    </source>
</evidence>
<proteinExistence type="predicted"/>
<comment type="subcellular location">
    <subcellularLocation>
        <location evidence="2">Membrane</location>
        <topology evidence="2">Multi-pass membrane protein</topology>
    </subcellularLocation>
</comment>
<keyword evidence="5" id="KW-0808">Transferase</keyword>
<dbReference type="Pfam" id="PF02518">
    <property type="entry name" value="HATPase_c"/>
    <property type="match status" value="1"/>
</dbReference>
<dbReference type="SUPFAM" id="SSF55874">
    <property type="entry name" value="ATPase domain of HSP90 chaperone/DNA topoisomerase II/histidine kinase"/>
    <property type="match status" value="1"/>
</dbReference>
<feature type="transmembrane region" description="Helical" evidence="14">
    <location>
        <begin position="6"/>
        <end position="25"/>
    </location>
</feature>
<dbReference type="EMBL" id="MHCV01000044">
    <property type="protein sequence ID" value="OGY26951.1"/>
    <property type="molecule type" value="Genomic_DNA"/>
</dbReference>
<dbReference type="GO" id="GO:0000155">
    <property type="term" value="F:phosphorelay sensor kinase activity"/>
    <property type="evidence" value="ECO:0007669"/>
    <property type="project" value="InterPro"/>
</dbReference>
<dbReference type="Gene3D" id="1.10.287.130">
    <property type="match status" value="1"/>
</dbReference>
<evidence type="ECO:0000256" key="11">
    <source>
        <dbReference type="ARBA" id="ARBA00023012"/>
    </source>
</evidence>
<evidence type="ECO:0000259" key="15">
    <source>
        <dbReference type="PROSITE" id="PS50109"/>
    </source>
</evidence>
<sequence>MLGKIFSLKIVLPLLFAFISILHLAIMNRILSSMSSKELQETNRFLLYSIYAAYLVFPAAAFAVGAYIANVANKINKSTQKMIGNNFDEPVSWAGYDEVSGLAESFEEMRNILKTRISVLEEEKNKAEAIVFNVAEAIYAVNLYGEIIMFNNVAEKITGVKRESALRQNHEQIVVLLEKKSENKLSGFINKVLLEGQIISLPPARLLTADRALIPVLVNASPIRNNHGLISGAIVVLRDITQEAELEEMRADLISIASHQLRTPLSEIKGLTSLIDTGIGGSVTPRQKEYLSLINIATERMLKLVNDLLDISRIEQGRMKLSIQRVNLGILAKEVSQQFLSKAQAQRQNLQVTIDPQSLPNVLADPEKTTEIMSNLIDNALKYTPSGGTILVRVLLDRDKVWFLVRDSGVGIPKEKQKDLFKKFSRIQSPLAKTVSGTGLGLYVAKQLTERQGGKVYVDSQDGQGSTFSFFLPVAKEGDQERYQQNVRQNTNRR</sequence>
<gene>
    <name evidence="19" type="ORF">A2864_01170</name>
</gene>
<dbReference type="PROSITE" id="PS50109">
    <property type="entry name" value="HIS_KIN"/>
    <property type="match status" value="1"/>
</dbReference>
<evidence type="ECO:0000256" key="13">
    <source>
        <dbReference type="SAM" id="Coils"/>
    </source>
</evidence>
<dbReference type="InterPro" id="IPR036097">
    <property type="entry name" value="HisK_dim/P_sf"/>
</dbReference>
<feature type="domain" description="PAS" evidence="16">
    <location>
        <begin position="123"/>
        <end position="196"/>
    </location>
</feature>
<evidence type="ECO:0000256" key="12">
    <source>
        <dbReference type="ARBA" id="ARBA00023136"/>
    </source>
</evidence>
<dbReference type="SUPFAM" id="SSF55785">
    <property type="entry name" value="PYP-like sensor domain (PAS domain)"/>
    <property type="match status" value="1"/>
</dbReference>
<dbReference type="CDD" id="cd00130">
    <property type="entry name" value="PAS"/>
    <property type="match status" value="1"/>
</dbReference>
<organism evidence="19 20">
    <name type="scientific">Candidatus Woykebacteria bacterium RIFCSPHIGHO2_01_FULL_39_12</name>
    <dbReference type="NCBI Taxonomy" id="1802599"/>
    <lineage>
        <taxon>Bacteria</taxon>
        <taxon>Candidatus Woykeibacteriota</taxon>
    </lineage>
</organism>
<dbReference type="Gene3D" id="3.30.565.10">
    <property type="entry name" value="Histidine kinase-like ATPase, C-terminal domain"/>
    <property type="match status" value="1"/>
</dbReference>
<dbReference type="Proteomes" id="UP000177900">
    <property type="component" value="Unassembled WGS sequence"/>
</dbReference>
<dbReference type="SUPFAM" id="SSF47384">
    <property type="entry name" value="Homodimeric domain of signal transducing histidine kinase"/>
    <property type="match status" value="1"/>
</dbReference>
<dbReference type="Pfam" id="PF00512">
    <property type="entry name" value="HisKA"/>
    <property type="match status" value="1"/>
</dbReference>
<evidence type="ECO:0000256" key="5">
    <source>
        <dbReference type="ARBA" id="ARBA00022679"/>
    </source>
</evidence>
<feature type="transmembrane region" description="Helical" evidence="14">
    <location>
        <begin position="45"/>
        <end position="69"/>
    </location>
</feature>
<keyword evidence="7" id="KW-0547">Nucleotide-binding</keyword>
<comment type="catalytic activity">
    <reaction evidence="1">
        <text>ATP + protein L-histidine = ADP + protein N-phospho-L-histidine.</text>
        <dbReference type="EC" id="2.7.13.3"/>
    </reaction>
</comment>